<dbReference type="PANTHER" id="PTHR35372:SF2">
    <property type="entry name" value="SF3 HELICASE DOMAIN-CONTAINING PROTEIN"/>
    <property type="match status" value="1"/>
</dbReference>
<proteinExistence type="predicted"/>
<evidence type="ECO:0000256" key="4">
    <source>
        <dbReference type="SAM" id="MobiDB-lite"/>
    </source>
</evidence>
<keyword evidence="2" id="KW-0378">Hydrolase</keyword>
<sequence>MASHSNVKTSNYGHIIMQIHPNIKTIWNGEEHIWYIYDQSQHRWIHTSSEKIRSIVFGSHMRYHMRLHKINETETIKECAEYVCDYDFFNKLDENEHLIGFDNGVYDLITNIFREGRPEDYISLSTGYSYKPFDANDNSVAEINDFLSKIQPDQETRASLAYILSSCLSGRTDNTLYMFVGSGANGKSVLMDLMKLTLGDYFKPMSSRVLTKGYRADRVMGDKKGVRGCLVNEFNDKIYCRFMKSLVGGDSITSINSCDYMFYFRPQFKLFLTCNSLPTIDSDDEGTLRRICVIPFLSKFIDANKVTYQQSNFFIKDPKISDKFNNWRQMFMGMLISWHCETRVVKNIEFSELIRRSTTHYCTQIRQLAADKKNEKSNARQVIYNNEQKMSTSKCTMITLAEHIMKTMDPHIKYYDSNNAKNWYVYRKDLHRWTKTTMWAIQENIFSHAIYQYCFSHGINITPGVEKNTMLRISQKYDHEFIEKLDANPNIIGFNNGVYDVKSQQFRPGQPDDYITISVEHDFVPHDQHPHENENVIKLLSMLPIHKKFREYFYTCLSDSLSRGNIAKSESDNMSGPESESDDDDMPGLEAVSIDDDIVELKKYQGRTVCPIGESDNMSGPESESEDDDMPGLEEVSINDDIVELKNYQDRIDCRTGKMPMLMKPIFKSSTNYAIEQKSESNINGHNLPKLVDAHGKIICENKAELAVMMFDETDSMIDITRIYLNRFQTITAYVDDFDTELSFKNGIYVEVPADKKDIHKIRCHMLVKHQTKMIMIDLQQFCNLYA</sequence>
<dbReference type="InterPro" id="IPR014015">
    <property type="entry name" value="Helicase_SF3_DNA-vir"/>
</dbReference>
<evidence type="ECO:0000313" key="6">
    <source>
        <dbReference type="EMBL" id="QHT01319.1"/>
    </source>
</evidence>
<keyword evidence="3" id="KW-0067">ATP-binding</keyword>
<dbReference type="EMBL" id="MN739369">
    <property type="protein sequence ID" value="QHT01319.1"/>
    <property type="molecule type" value="Genomic_DNA"/>
</dbReference>
<evidence type="ECO:0000256" key="1">
    <source>
        <dbReference type="ARBA" id="ARBA00022741"/>
    </source>
</evidence>
<dbReference type="SMART" id="SM00885">
    <property type="entry name" value="D5_N"/>
    <property type="match status" value="2"/>
</dbReference>
<feature type="region of interest" description="Disordered" evidence="4">
    <location>
        <begin position="610"/>
        <end position="631"/>
    </location>
</feature>
<dbReference type="PANTHER" id="PTHR35372">
    <property type="entry name" value="ATP BINDING PROTEIN-RELATED"/>
    <property type="match status" value="1"/>
</dbReference>
<evidence type="ECO:0000256" key="3">
    <source>
        <dbReference type="ARBA" id="ARBA00022840"/>
    </source>
</evidence>
<reference evidence="6" key="1">
    <citation type="journal article" date="2020" name="Nature">
        <title>Giant virus diversity and host interactions through global metagenomics.</title>
        <authorList>
            <person name="Schulz F."/>
            <person name="Roux S."/>
            <person name="Paez-Espino D."/>
            <person name="Jungbluth S."/>
            <person name="Walsh D.A."/>
            <person name="Denef V.J."/>
            <person name="McMahon K.D."/>
            <person name="Konstantinidis K.T."/>
            <person name="Eloe-Fadrosh E.A."/>
            <person name="Kyrpides N.C."/>
            <person name="Woyke T."/>
        </authorList>
    </citation>
    <scope>NUCLEOTIDE SEQUENCE</scope>
    <source>
        <strain evidence="6">GVMAG-M-3300020192-26</strain>
    </source>
</reference>
<dbReference type="GO" id="GO:0016787">
    <property type="term" value="F:hydrolase activity"/>
    <property type="evidence" value="ECO:0007669"/>
    <property type="project" value="UniProtKB-KW"/>
</dbReference>
<dbReference type="GO" id="GO:0005524">
    <property type="term" value="F:ATP binding"/>
    <property type="evidence" value="ECO:0007669"/>
    <property type="project" value="UniProtKB-KW"/>
</dbReference>
<dbReference type="AlphaFoldDB" id="A0A6C0CCB7"/>
<feature type="domain" description="SF3 helicase" evidence="5">
    <location>
        <begin position="155"/>
        <end position="309"/>
    </location>
</feature>
<dbReference type="PROSITE" id="PS51206">
    <property type="entry name" value="SF3_HELICASE_1"/>
    <property type="match status" value="1"/>
</dbReference>
<organism evidence="6">
    <name type="scientific">viral metagenome</name>
    <dbReference type="NCBI Taxonomy" id="1070528"/>
    <lineage>
        <taxon>unclassified sequences</taxon>
        <taxon>metagenomes</taxon>
        <taxon>organismal metagenomes</taxon>
    </lineage>
</organism>
<evidence type="ECO:0000259" key="5">
    <source>
        <dbReference type="PROSITE" id="PS51206"/>
    </source>
</evidence>
<keyword evidence="1" id="KW-0547">Nucleotide-binding</keyword>
<name>A0A6C0CCB7_9ZZZZ</name>
<dbReference type="Pfam" id="PF08706">
    <property type="entry name" value="D5_N"/>
    <property type="match status" value="2"/>
</dbReference>
<dbReference type="InterPro" id="IPR027417">
    <property type="entry name" value="P-loop_NTPase"/>
</dbReference>
<feature type="region of interest" description="Disordered" evidence="4">
    <location>
        <begin position="565"/>
        <end position="589"/>
    </location>
</feature>
<protein>
    <recommendedName>
        <fullName evidence="5">SF3 helicase domain-containing protein</fullName>
    </recommendedName>
</protein>
<dbReference type="InterPro" id="IPR051620">
    <property type="entry name" value="ORF904-like_C"/>
</dbReference>
<dbReference type="InterPro" id="IPR014818">
    <property type="entry name" value="Phage/plasmid_primase_P4_C"/>
</dbReference>
<feature type="compositionally biased region" description="Acidic residues" evidence="4">
    <location>
        <begin position="579"/>
        <end position="589"/>
    </location>
</feature>
<dbReference type="Gene3D" id="3.40.50.300">
    <property type="entry name" value="P-loop containing nucleotide triphosphate hydrolases"/>
    <property type="match status" value="1"/>
</dbReference>
<accession>A0A6C0CCB7</accession>
<evidence type="ECO:0000256" key="2">
    <source>
        <dbReference type="ARBA" id="ARBA00022801"/>
    </source>
</evidence>